<gene>
    <name evidence="2" type="ORF">LSP04_00490</name>
</gene>
<evidence type="ECO:0000259" key="1">
    <source>
        <dbReference type="SMART" id="SM01022"/>
    </source>
</evidence>
<dbReference type="SUPFAM" id="SSF88697">
    <property type="entry name" value="PUA domain-like"/>
    <property type="match status" value="1"/>
</dbReference>
<evidence type="ECO:0000313" key="3">
    <source>
        <dbReference type="Proteomes" id="UP000321691"/>
    </source>
</evidence>
<dbReference type="CDD" id="cd06555">
    <property type="entry name" value="ASCH_PF0470_like"/>
    <property type="match status" value="1"/>
</dbReference>
<dbReference type="InterPro" id="IPR007374">
    <property type="entry name" value="ASCH_domain"/>
</dbReference>
<dbReference type="EMBL" id="BJZI01000001">
    <property type="protein sequence ID" value="GEO65630.1"/>
    <property type="molecule type" value="Genomic_DNA"/>
</dbReference>
<dbReference type="PIRSF" id="PIRSF016134">
    <property type="entry name" value="UCP016134"/>
    <property type="match status" value="1"/>
</dbReference>
<organism evidence="2 3">
    <name type="scientific">Levilactobacillus spicheri</name>
    <dbReference type="NCBI Taxonomy" id="216463"/>
    <lineage>
        <taxon>Bacteria</taxon>
        <taxon>Bacillati</taxon>
        <taxon>Bacillota</taxon>
        <taxon>Bacilli</taxon>
        <taxon>Lactobacillales</taxon>
        <taxon>Lactobacillaceae</taxon>
        <taxon>Levilactobacillus</taxon>
    </lineage>
</organism>
<feature type="domain" description="ASCH" evidence="1">
    <location>
        <begin position="6"/>
        <end position="114"/>
    </location>
</feature>
<sequence>MTTMNMQLQHDQFMLIENKLKTIEVRLNDAKRRRLTVGDTIVFTDLRTHRQLTTKVTSLDQFTTFQALFNRYSSLQVGSGPQTSVTQMVRDMHTLYSPAQERQLGVLAIGIAPR</sequence>
<reference evidence="2 3" key="1">
    <citation type="submission" date="2019-07" db="EMBL/GenBank/DDBJ databases">
        <title>Whole genome shotgun sequence of Lactobacillus spicheri NBRC 107155.</title>
        <authorList>
            <person name="Hosoyama A."/>
            <person name="Uohara A."/>
            <person name="Ohji S."/>
            <person name="Ichikawa N."/>
        </authorList>
    </citation>
    <scope>NUCLEOTIDE SEQUENCE [LARGE SCALE GENOMIC DNA]</scope>
    <source>
        <strain evidence="2 3">NBRC 107155</strain>
    </source>
</reference>
<accession>A0ABQ0WLY5</accession>
<proteinExistence type="predicted"/>
<dbReference type="InterPro" id="IPR015947">
    <property type="entry name" value="PUA-like_sf"/>
</dbReference>
<dbReference type="Gene3D" id="2.30.130.30">
    <property type="entry name" value="Hypothetical protein"/>
    <property type="match status" value="1"/>
</dbReference>
<dbReference type="Pfam" id="PF04266">
    <property type="entry name" value="ASCH"/>
    <property type="match status" value="1"/>
</dbReference>
<name>A0ABQ0WLY5_9LACO</name>
<dbReference type="InterPro" id="IPR016645">
    <property type="entry name" value="UCP016134"/>
</dbReference>
<dbReference type="SMART" id="SM01022">
    <property type="entry name" value="ASCH"/>
    <property type="match status" value="1"/>
</dbReference>
<evidence type="ECO:0000313" key="2">
    <source>
        <dbReference type="EMBL" id="GEO65630.1"/>
    </source>
</evidence>
<dbReference type="Proteomes" id="UP000321691">
    <property type="component" value="Unassembled WGS sequence"/>
</dbReference>
<keyword evidence="3" id="KW-1185">Reference proteome</keyword>
<protein>
    <recommendedName>
        <fullName evidence="1">ASCH domain-containing protein</fullName>
    </recommendedName>
</protein>
<comment type="caution">
    <text evidence="2">The sequence shown here is derived from an EMBL/GenBank/DDBJ whole genome shotgun (WGS) entry which is preliminary data.</text>
</comment>